<dbReference type="InterPro" id="IPR025109">
    <property type="entry name" value="DUF4031"/>
</dbReference>
<reference evidence="2 3" key="1">
    <citation type="submission" date="2019-10" db="EMBL/GenBank/DDBJ databases">
        <title>Georgenia wutianyii sp. nov. and Georgenia yuyongxinii sp. nov. isolated from plateau pika (Ochotona curzoniae) in the Qinghai-Tibet plateau of China.</title>
        <authorList>
            <person name="Tian Z."/>
        </authorList>
    </citation>
    <scope>NUCLEOTIDE SEQUENCE [LARGE SCALE GENOMIC DNA]</scope>
    <source>
        <strain evidence="2 3">JCM 19765</strain>
    </source>
</reference>
<dbReference type="PANTHER" id="PTHR21174:SF0">
    <property type="entry name" value="HD PHOSPHOHYDROLASE FAMILY PROTEIN-RELATED"/>
    <property type="match status" value="1"/>
</dbReference>
<accession>A0A6N7ENH9</accession>
<comment type="caution">
    <text evidence="2">The sequence shown here is derived from an EMBL/GenBank/DDBJ whole genome shotgun (WGS) entry which is preliminary data.</text>
</comment>
<dbReference type="RefSeq" id="WP_152193542.1">
    <property type="nucleotide sequence ID" value="NZ_VUKD01000001.1"/>
</dbReference>
<evidence type="ECO:0000313" key="2">
    <source>
        <dbReference type="EMBL" id="MPV38095.1"/>
    </source>
</evidence>
<sequence length="302" mass="33238">MAILVDPPRWPAHGTVWAHLVSDTSLVELHAFARSNGVPRRAFDLDHYDVPAERIDDLVEAGAERVEGRVLLSRLRGSGLRVRGADRADETARRRRAELAGRWAALVDEPPPGWAELGEELIARWSEPHRRYHDLVHLHDVLRHLDDLGDDGEEVTRSVRLAAWFHDAVYDGVPGVDEEASAMLAEDRLRTVGVPAAEVTEVSRLVRLTAGHSPGPDDPAGAALCDADLAILAAAPARYRIYGSAVRAEYAHVPDADFRRGRAAVLADLLGHDRLFTTAAGFRRWEQRARENIAAELGALQS</sequence>
<dbReference type="EMBL" id="WHPC01000062">
    <property type="protein sequence ID" value="MPV38095.1"/>
    <property type="molecule type" value="Genomic_DNA"/>
</dbReference>
<name>A0A6N7ENH9_9MICO</name>
<keyword evidence="3" id="KW-1185">Reference proteome</keyword>
<dbReference type="Proteomes" id="UP000437709">
    <property type="component" value="Unassembled WGS sequence"/>
</dbReference>
<dbReference type="AlphaFoldDB" id="A0A6N7ENH9"/>
<evidence type="ECO:0000313" key="3">
    <source>
        <dbReference type="Proteomes" id="UP000437709"/>
    </source>
</evidence>
<proteinExistence type="predicted"/>
<gene>
    <name evidence="2" type="ORF">GB881_13750</name>
</gene>
<dbReference type="SUPFAM" id="SSF109604">
    <property type="entry name" value="HD-domain/PDEase-like"/>
    <property type="match status" value="1"/>
</dbReference>
<dbReference type="Pfam" id="PF13223">
    <property type="entry name" value="DUF4031"/>
    <property type="match status" value="1"/>
</dbReference>
<dbReference type="PANTHER" id="PTHR21174">
    <property type="match status" value="1"/>
</dbReference>
<dbReference type="Gene3D" id="1.10.3210.10">
    <property type="entry name" value="Hypothetical protein af1432"/>
    <property type="match status" value="1"/>
</dbReference>
<evidence type="ECO:0000259" key="1">
    <source>
        <dbReference type="Pfam" id="PF13223"/>
    </source>
</evidence>
<organism evidence="2 3">
    <name type="scientific">Georgenia subflava</name>
    <dbReference type="NCBI Taxonomy" id="1622177"/>
    <lineage>
        <taxon>Bacteria</taxon>
        <taxon>Bacillati</taxon>
        <taxon>Actinomycetota</taxon>
        <taxon>Actinomycetes</taxon>
        <taxon>Micrococcales</taxon>
        <taxon>Bogoriellaceae</taxon>
        <taxon>Georgenia</taxon>
    </lineage>
</organism>
<protein>
    <submittedName>
        <fullName evidence="2">DUF4031 domain-containing protein</fullName>
    </submittedName>
</protein>
<dbReference type="InterPro" id="IPR009218">
    <property type="entry name" value="HD_phosphohydro"/>
</dbReference>
<feature type="domain" description="DUF4031" evidence="1">
    <location>
        <begin position="3"/>
        <end position="76"/>
    </location>
</feature>